<evidence type="ECO:0000313" key="4">
    <source>
        <dbReference type="Proteomes" id="UP000615003"/>
    </source>
</evidence>
<evidence type="ECO:0000313" key="2">
    <source>
        <dbReference type="EMBL" id="SOU41268.1"/>
    </source>
</evidence>
<dbReference type="EMBL" id="LT965928">
    <property type="protein sequence ID" value="SOU41268.1"/>
    <property type="molecule type" value="Genomic_DNA"/>
</dbReference>
<evidence type="ECO:0000313" key="3">
    <source>
        <dbReference type="Proteomes" id="UP000238288"/>
    </source>
</evidence>
<keyword evidence="4" id="KW-1185">Reference proteome</keyword>
<organism evidence="2 3">
    <name type="scientific">Pseudoalteromonas carrageenovora IAM 12662</name>
    <dbReference type="NCBI Taxonomy" id="1314868"/>
    <lineage>
        <taxon>Bacteria</taxon>
        <taxon>Pseudomonadati</taxon>
        <taxon>Pseudomonadota</taxon>
        <taxon>Gammaproteobacteria</taxon>
        <taxon>Alteromonadales</taxon>
        <taxon>Pseudoalteromonadaceae</taxon>
        <taxon>Pseudoalteromonas</taxon>
    </lineage>
</organism>
<proteinExistence type="predicted"/>
<protein>
    <submittedName>
        <fullName evidence="2">Cyanophycinase</fullName>
    </submittedName>
</protein>
<sequence>MVHLTANTQDKTQGAKTLYNYSYWPAGSVIDIKNNKFSLSERTVNQALPSIKIPPLPVQRFGDILYGSKLRSLTQAMCLSQEQSTVAQQDEFLIGFSITENTSYHRVNAKEFGCAISNLNLALSTF</sequence>
<gene>
    <name evidence="2" type="ORF">PCAR9_A30440</name>
    <name evidence="1" type="ORF">PCARR_a2988</name>
</gene>
<dbReference type="Proteomes" id="UP000615003">
    <property type="component" value="Unassembled WGS sequence"/>
</dbReference>
<accession>A0A2K4XAC5</accession>
<name>A0A2K4XAC5_PSEVC</name>
<reference evidence="1 4" key="1">
    <citation type="submission" date="2015-06" db="EMBL/GenBank/DDBJ databases">
        <title>Genome sequence of Pseudoalteromonas carrageenovora.</title>
        <authorList>
            <person name="Xie B.-B."/>
            <person name="Rong J.-C."/>
            <person name="Qin Q.-L."/>
            <person name="Zhang Y.-Z."/>
        </authorList>
    </citation>
    <scope>NUCLEOTIDE SEQUENCE [LARGE SCALE GENOMIC DNA]</scope>
    <source>
        <strain evidence="1 4">IAM 12662</strain>
    </source>
</reference>
<dbReference type="AlphaFoldDB" id="A0A2K4XAC5"/>
<dbReference type="Proteomes" id="UP000238288">
    <property type="component" value="Chromosome PCAR9a"/>
</dbReference>
<reference evidence="2 3" key="2">
    <citation type="submission" date="2017-11" db="EMBL/GenBank/DDBJ databases">
        <authorList>
            <person name="Han C.G."/>
        </authorList>
    </citation>
    <scope>NUCLEOTIDE SEQUENCE [LARGE SCALE GENOMIC DNA]</scope>
    <source>
        <strain evidence="3">ATCC 43555</strain>
        <strain evidence="2">ATCC43555</strain>
    </source>
</reference>
<evidence type="ECO:0000313" key="1">
    <source>
        <dbReference type="EMBL" id="MBE0381249.1"/>
    </source>
</evidence>
<dbReference type="EMBL" id="AQGW01000014">
    <property type="protein sequence ID" value="MBE0381249.1"/>
    <property type="molecule type" value="Genomic_DNA"/>
</dbReference>